<name>A0AAD9ZEN9_9LECA</name>
<dbReference type="GO" id="GO:0022857">
    <property type="term" value="F:transmembrane transporter activity"/>
    <property type="evidence" value="ECO:0007669"/>
    <property type="project" value="InterPro"/>
</dbReference>
<proteinExistence type="inferred from homology"/>
<dbReference type="GO" id="GO:0015791">
    <property type="term" value="P:polyol transmembrane transport"/>
    <property type="evidence" value="ECO:0007669"/>
    <property type="project" value="UniProtKB-ARBA"/>
</dbReference>
<accession>A0AAD9ZEN9</accession>
<feature type="transmembrane region" description="Helical" evidence="9">
    <location>
        <begin position="110"/>
        <end position="127"/>
    </location>
</feature>
<dbReference type="Gene3D" id="1.20.1250.20">
    <property type="entry name" value="MFS general substrate transporter like domains"/>
    <property type="match status" value="1"/>
</dbReference>
<feature type="region of interest" description="Disordered" evidence="8">
    <location>
        <begin position="594"/>
        <end position="617"/>
    </location>
</feature>
<dbReference type="PRINTS" id="PR00171">
    <property type="entry name" value="SUGRTRNSPORT"/>
</dbReference>
<dbReference type="SUPFAM" id="SSF103473">
    <property type="entry name" value="MFS general substrate transporter"/>
    <property type="match status" value="1"/>
</dbReference>
<evidence type="ECO:0000256" key="9">
    <source>
        <dbReference type="SAM" id="Phobius"/>
    </source>
</evidence>
<evidence type="ECO:0000256" key="2">
    <source>
        <dbReference type="ARBA" id="ARBA00010992"/>
    </source>
</evidence>
<dbReference type="Proteomes" id="UP001276659">
    <property type="component" value="Unassembled WGS sequence"/>
</dbReference>
<feature type="transmembrane region" description="Helical" evidence="9">
    <location>
        <begin position="147"/>
        <end position="168"/>
    </location>
</feature>
<dbReference type="InterPro" id="IPR003663">
    <property type="entry name" value="Sugar/inositol_transpt"/>
</dbReference>
<feature type="transmembrane region" description="Helical" evidence="9">
    <location>
        <begin position="267"/>
        <end position="289"/>
    </location>
</feature>
<evidence type="ECO:0000256" key="7">
    <source>
        <dbReference type="RuleBase" id="RU003346"/>
    </source>
</evidence>
<comment type="caution">
    <text evidence="11">The sequence shown here is derived from an EMBL/GenBank/DDBJ whole genome shotgun (WGS) entry which is preliminary data.</text>
</comment>
<evidence type="ECO:0000256" key="8">
    <source>
        <dbReference type="SAM" id="MobiDB-lite"/>
    </source>
</evidence>
<feature type="transmembrane region" description="Helical" evidence="9">
    <location>
        <begin position="239"/>
        <end position="261"/>
    </location>
</feature>
<dbReference type="InterPro" id="IPR020846">
    <property type="entry name" value="MFS_dom"/>
</dbReference>
<evidence type="ECO:0000256" key="5">
    <source>
        <dbReference type="ARBA" id="ARBA00022989"/>
    </source>
</evidence>
<dbReference type="FunFam" id="1.20.1250.20:FF:000134">
    <property type="entry name" value="MFS sugar transporter protein"/>
    <property type="match status" value="1"/>
</dbReference>
<dbReference type="InterPro" id="IPR036259">
    <property type="entry name" value="MFS_trans_sf"/>
</dbReference>
<sequence>MSENSDSPTGEKSTMGRYVDGKLQIEHVEPTASRGQSITQRNLSVATNGGRQYSTGGARRMSEWDAMRIAQEGGVEIDEEIELLEIELRENPVKHSFFSPVINFNNPAHFTWLLVGFASMGGLLSGIDQSLISGANLYMPASLHLDTSQVSLVASGVPLGAIGGALLLGPTNEAVGRRMAIIISLVLYTIGAALEAGAINFGMIVTGRVILGLGVGLEGGTVPVYVAESVARKYRGNLVSLYQFNIALGEVFGYVVAAIFVNVKSGSWRYMLGSSLVFSTVMLVGMFFMPESPRFLMHKGRTLEAFNVWKRIRGTELPENRKEFFIMKHAVTAESENKNSRSGSFAWLDFFTVPRARRSIIYANIMIFLGQFTGINAIMYYMATLMNQVGFDSKQSVFMSLVGGGSLLLGTIPAIFYMERFGRRFWACAMLPGFFIGLLIIGCSYLIDSSKHTGAAEGCYITGLIIYEGFFGSYACLTWVLPAEVYPTYLRSYGMETSDVTLFFCSWLVTYFFSDMQKAMSRIGLTLGFYGGIAVLGWFYQLLFMPETKNKTLEEIDILFSQPTSELVRQNMKGVAENMSDLVHGRWGRVFRPSPDAPLPDAHKDSSVGPIGKEVQG</sequence>
<dbReference type="AlphaFoldDB" id="A0AAD9ZEN9"/>
<dbReference type="Pfam" id="PF00083">
    <property type="entry name" value="Sugar_tr"/>
    <property type="match status" value="1"/>
</dbReference>
<dbReference type="PROSITE" id="PS50850">
    <property type="entry name" value="MFS"/>
    <property type="match status" value="1"/>
</dbReference>
<evidence type="ECO:0000256" key="4">
    <source>
        <dbReference type="ARBA" id="ARBA00022692"/>
    </source>
</evidence>
<dbReference type="PROSITE" id="PS00216">
    <property type="entry name" value="SUGAR_TRANSPORT_1"/>
    <property type="match status" value="1"/>
</dbReference>
<evidence type="ECO:0000256" key="3">
    <source>
        <dbReference type="ARBA" id="ARBA00022448"/>
    </source>
</evidence>
<dbReference type="NCBIfam" id="TIGR00879">
    <property type="entry name" value="SP"/>
    <property type="match status" value="1"/>
</dbReference>
<dbReference type="InterPro" id="IPR050814">
    <property type="entry name" value="Myo-inositol_Transporter"/>
</dbReference>
<comment type="similarity">
    <text evidence="2 7">Belongs to the major facilitator superfamily. Sugar transporter (TC 2.A.1.1) family.</text>
</comment>
<reference evidence="11" key="1">
    <citation type="submission" date="2022-11" db="EMBL/GenBank/DDBJ databases">
        <title>Chromosomal genome sequence assembly and mating type (MAT) locus characterization of the leprose asexual lichenized fungus Lepraria neglecta (Nyl.) Erichsen.</title>
        <authorList>
            <person name="Allen J.L."/>
            <person name="Pfeffer B."/>
        </authorList>
    </citation>
    <scope>NUCLEOTIDE SEQUENCE</scope>
    <source>
        <strain evidence="11">Allen 5258</strain>
    </source>
</reference>
<keyword evidence="12" id="KW-1185">Reference proteome</keyword>
<organism evidence="11 12">
    <name type="scientific">Lepraria neglecta</name>
    <dbReference type="NCBI Taxonomy" id="209136"/>
    <lineage>
        <taxon>Eukaryota</taxon>
        <taxon>Fungi</taxon>
        <taxon>Dikarya</taxon>
        <taxon>Ascomycota</taxon>
        <taxon>Pezizomycotina</taxon>
        <taxon>Lecanoromycetes</taxon>
        <taxon>OSLEUM clade</taxon>
        <taxon>Lecanoromycetidae</taxon>
        <taxon>Lecanorales</taxon>
        <taxon>Lecanorineae</taxon>
        <taxon>Stereocaulaceae</taxon>
        <taxon>Lepraria</taxon>
    </lineage>
</organism>
<protein>
    <recommendedName>
        <fullName evidence="10">Major facilitator superfamily (MFS) profile domain-containing protein</fullName>
    </recommendedName>
</protein>
<feature type="transmembrane region" description="Helical" evidence="9">
    <location>
        <begin position="459"/>
        <end position="481"/>
    </location>
</feature>
<dbReference type="GO" id="GO:0015798">
    <property type="term" value="P:myo-inositol transport"/>
    <property type="evidence" value="ECO:0007669"/>
    <property type="project" value="UniProtKB-ARBA"/>
</dbReference>
<evidence type="ECO:0000313" key="12">
    <source>
        <dbReference type="Proteomes" id="UP001276659"/>
    </source>
</evidence>
<evidence type="ECO:0000256" key="6">
    <source>
        <dbReference type="ARBA" id="ARBA00023136"/>
    </source>
</evidence>
<dbReference type="InterPro" id="IPR005828">
    <property type="entry name" value="MFS_sugar_transport-like"/>
</dbReference>
<feature type="transmembrane region" description="Helical" evidence="9">
    <location>
        <begin position="425"/>
        <end position="447"/>
    </location>
</feature>
<feature type="transmembrane region" description="Helical" evidence="9">
    <location>
        <begin position="360"/>
        <end position="383"/>
    </location>
</feature>
<dbReference type="PANTHER" id="PTHR48020">
    <property type="entry name" value="PROTON MYO-INOSITOL COTRANSPORTER"/>
    <property type="match status" value="1"/>
</dbReference>
<evidence type="ECO:0000313" key="11">
    <source>
        <dbReference type="EMBL" id="KAK3177138.1"/>
    </source>
</evidence>
<evidence type="ECO:0000259" key="10">
    <source>
        <dbReference type="PROSITE" id="PS50850"/>
    </source>
</evidence>
<feature type="transmembrane region" description="Helical" evidence="9">
    <location>
        <begin position="493"/>
        <end position="513"/>
    </location>
</feature>
<feature type="transmembrane region" description="Helical" evidence="9">
    <location>
        <begin position="180"/>
        <end position="203"/>
    </location>
</feature>
<evidence type="ECO:0000256" key="1">
    <source>
        <dbReference type="ARBA" id="ARBA00004141"/>
    </source>
</evidence>
<keyword evidence="5 9" id="KW-1133">Transmembrane helix</keyword>
<dbReference type="InterPro" id="IPR005829">
    <property type="entry name" value="Sugar_transporter_CS"/>
</dbReference>
<dbReference type="PANTHER" id="PTHR48020:SF9">
    <property type="entry name" value="MAJOR FACILITATOR SUPERFAMILY (MFS) PROFILE DOMAIN-CONTAINING PROTEIN"/>
    <property type="match status" value="1"/>
</dbReference>
<dbReference type="GO" id="GO:0016020">
    <property type="term" value="C:membrane"/>
    <property type="evidence" value="ECO:0007669"/>
    <property type="project" value="UniProtKB-SubCell"/>
</dbReference>
<feature type="transmembrane region" description="Helical" evidence="9">
    <location>
        <begin position="395"/>
        <end position="418"/>
    </location>
</feature>
<dbReference type="EMBL" id="JASNWA010000004">
    <property type="protein sequence ID" value="KAK3177138.1"/>
    <property type="molecule type" value="Genomic_DNA"/>
</dbReference>
<gene>
    <name evidence="11" type="ORF">OEA41_008466</name>
</gene>
<feature type="transmembrane region" description="Helical" evidence="9">
    <location>
        <begin position="209"/>
        <end position="227"/>
    </location>
</feature>
<keyword evidence="3 7" id="KW-0813">Transport</keyword>
<dbReference type="PROSITE" id="PS00217">
    <property type="entry name" value="SUGAR_TRANSPORT_2"/>
    <property type="match status" value="1"/>
</dbReference>
<comment type="subcellular location">
    <subcellularLocation>
        <location evidence="1">Membrane</location>
        <topology evidence="1">Multi-pass membrane protein</topology>
    </subcellularLocation>
</comment>
<keyword evidence="4 9" id="KW-0812">Transmembrane</keyword>
<feature type="transmembrane region" description="Helical" evidence="9">
    <location>
        <begin position="519"/>
        <end position="540"/>
    </location>
</feature>
<keyword evidence="6 9" id="KW-0472">Membrane</keyword>
<feature type="domain" description="Major facilitator superfamily (MFS) profile" evidence="10">
    <location>
        <begin position="114"/>
        <end position="549"/>
    </location>
</feature>